<feature type="domain" description="MIR" evidence="15">
    <location>
        <begin position="301"/>
        <end position="355"/>
    </location>
</feature>
<evidence type="ECO:0000256" key="10">
    <source>
        <dbReference type="ARBA" id="ARBA00022989"/>
    </source>
</evidence>
<evidence type="ECO:0000256" key="3">
    <source>
        <dbReference type="ARBA" id="ARBA00007222"/>
    </source>
</evidence>
<evidence type="ECO:0000256" key="2">
    <source>
        <dbReference type="ARBA" id="ARBA00004922"/>
    </source>
</evidence>
<feature type="transmembrane region" description="Helical" evidence="14">
    <location>
        <begin position="567"/>
        <end position="597"/>
    </location>
</feature>
<dbReference type="EC" id="2.4.1.109" evidence="4 14"/>
<comment type="catalytic activity">
    <reaction evidence="12 14">
        <text>a di-trans,poly-cis-dolichyl beta-D-mannosyl phosphate + L-threonyl-[protein] = 3-O-(alpha-D-mannosyl)-L-threonyl-[protein] + a di-trans,poly-cis-dolichyl phosphate + H(+)</text>
        <dbReference type="Rhea" id="RHEA:53396"/>
        <dbReference type="Rhea" id="RHEA-COMP:11060"/>
        <dbReference type="Rhea" id="RHEA-COMP:13547"/>
        <dbReference type="Rhea" id="RHEA-COMP:19498"/>
        <dbReference type="Rhea" id="RHEA-COMP:19501"/>
        <dbReference type="ChEBI" id="CHEBI:15378"/>
        <dbReference type="ChEBI" id="CHEBI:30013"/>
        <dbReference type="ChEBI" id="CHEBI:57683"/>
        <dbReference type="ChEBI" id="CHEBI:58211"/>
        <dbReference type="ChEBI" id="CHEBI:137323"/>
        <dbReference type="EC" id="2.4.1.109"/>
    </reaction>
</comment>
<comment type="function">
    <text evidence="14">Transfers mannose from Dol-P-mannose to Ser or Thr residues on proteins.</text>
</comment>
<dbReference type="GeneID" id="30991952"/>
<evidence type="ECO:0000256" key="8">
    <source>
        <dbReference type="ARBA" id="ARBA00022737"/>
    </source>
</evidence>
<proteinExistence type="inferred from homology"/>
<dbReference type="Pfam" id="PF16192">
    <property type="entry name" value="PMT_4TMC"/>
    <property type="match status" value="1"/>
</dbReference>
<feature type="transmembrane region" description="Helical" evidence="14">
    <location>
        <begin position="617"/>
        <end position="635"/>
    </location>
</feature>
<dbReference type="Pfam" id="PF02815">
    <property type="entry name" value="MIR"/>
    <property type="match status" value="1"/>
</dbReference>
<dbReference type="InterPro" id="IPR027005">
    <property type="entry name" value="PMT-like"/>
</dbReference>
<evidence type="ECO:0000256" key="7">
    <source>
        <dbReference type="ARBA" id="ARBA00022692"/>
    </source>
</evidence>
<dbReference type="GO" id="GO:0004169">
    <property type="term" value="F:dolichyl-phosphate-mannose-protein mannosyltransferase activity"/>
    <property type="evidence" value="ECO:0007669"/>
    <property type="project" value="UniProtKB-UniRule"/>
</dbReference>
<dbReference type="OMA" id="HTFYHDV"/>
<dbReference type="Pfam" id="PF02366">
    <property type="entry name" value="PMT"/>
    <property type="match status" value="1"/>
</dbReference>
<keyword evidence="9 14" id="KW-0256">Endoplasmic reticulum</keyword>
<comment type="catalytic activity">
    <reaction evidence="13 14">
        <text>a di-trans,poly-cis-dolichyl beta-D-mannosyl phosphate + L-seryl-[protein] = 3-O-(alpha-D-mannosyl)-L-seryl-[protein] + a di-trans,poly-cis-dolichyl phosphate + H(+)</text>
        <dbReference type="Rhea" id="RHEA:17377"/>
        <dbReference type="Rhea" id="RHEA-COMP:9863"/>
        <dbReference type="Rhea" id="RHEA-COMP:13546"/>
        <dbReference type="Rhea" id="RHEA-COMP:19498"/>
        <dbReference type="Rhea" id="RHEA-COMP:19501"/>
        <dbReference type="ChEBI" id="CHEBI:15378"/>
        <dbReference type="ChEBI" id="CHEBI:29999"/>
        <dbReference type="ChEBI" id="CHEBI:57683"/>
        <dbReference type="ChEBI" id="CHEBI:58211"/>
        <dbReference type="ChEBI" id="CHEBI:137321"/>
        <dbReference type="EC" id="2.4.1.109"/>
    </reaction>
</comment>
<dbReference type="Gene3D" id="2.80.10.50">
    <property type="match status" value="1"/>
</dbReference>
<dbReference type="SUPFAM" id="SSF82109">
    <property type="entry name" value="MIR domain"/>
    <property type="match status" value="1"/>
</dbReference>
<accession>A0A1E4RUX0</accession>
<dbReference type="AlphaFoldDB" id="A0A1E4RUX0"/>
<dbReference type="InterPro" id="IPR032421">
    <property type="entry name" value="PMT_4TMC"/>
</dbReference>
<dbReference type="OrthoDB" id="292747at2759"/>
<comment type="similarity">
    <text evidence="3 14">Belongs to the glycosyltransferase 39 family.</text>
</comment>
<dbReference type="InterPro" id="IPR036300">
    <property type="entry name" value="MIR_dom_sf"/>
</dbReference>
<evidence type="ECO:0000256" key="4">
    <source>
        <dbReference type="ARBA" id="ARBA00012839"/>
    </source>
</evidence>
<dbReference type="EMBL" id="KV453945">
    <property type="protein sequence ID" value="ODV71046.1"/>
    <property type="molecule type" value="Genomic_DNA"/>
</dbReference>
<feature type="domain" description="MIR" evidence="15">
    <location>
        <begin position="368"/>
        <end position="424"/>
    </location>
</feature>
<feature type="transmembrane region" description="Helical" evidence="14">
    <location>
        <begin position="647"/>
        <end position="666"/>
    </location>
</feature>
<feature type="transmembrane region" description="Helical" evidence="14">
    <location>
        <begin position="109"/>
        <end position="128"/>
    </location>
</feature>
<evidence type="ECO:0000256" key="12">
    <source>
        <dbReference type="ARBA" id="ARBA00045085"/>
    </source>
</evidence>
<dbReference type="InterPro" id="IPR016093">
    <property type="entry name" value="MIR_motif"/>
</dbReference>
<dbReference type="PANTHER" id="PTHR10050:SF52">
    <property type="entry name" value="DOLICHYL-PHOSPHATE-MANNOSE--PROTEIN MANNOSYLTRANSFERASE 6"/>
    <property type="match status" value="1"/>
</dbReference>
<name>A0A1E4RUX0_CYBJN</name>
<keyword evidence="11 14" id="KW-0472">Membrane</keyword>
<dbReference type="InterPro" id="IPR003342">
    <property type="entry name" value="ArnT-like_N"/>
</dbReference>
<feature type="domain" description="MIR" evidence="15">
    <location>
        <begin position="439"/>
        <end position="497"/>
    </location>
</feature>
<evidence type="ECO:0000256" key="6">
    <source>
        <dbReference type="ARBA" id="ARBA00022679"/>
    </source>
</evidence>
<dbReference type="Proteomes" id="UP000094389">
    <property type="component" value="Unassembled WGS sequence"/>
</dbReference>
<dbReference type="SMART" id="SM00472">
    <property type="entry name" value="MIR"/>
    <property type="match status" value="3"/>
</dbReference>
<evidence type="ECO:0000259" key="15">
    <source>
        <dbReference type="PROSITE" id="PS50919"/>
    </source>
</evidence>
<evidence type="ECO:0000256" key="5">
    <source>
        <dbReference type="ARBA" id="ARBA00022676"/>
    </source>
</evidence>
<evidence type="ECO:0000256" key="13">
    <source>
        <dbReference type="ARBA" id="ARBA00045102"/>
    </source>
</evidence>
<evidence type="ECO:0000313" key="16">
    <source>
        <dbReference type="EMBL" id="ODV71046.1"/>
    </source>
</evidence>
<dbReference type="STRING" id="983966.A0A1E4RUX0"/>
<gene>
    <name evidence="16" type="ORF">CYBJADRAFT_195354</name>
</gene>
<evidence type="ECO:0000256" key="9">
    <source>
        <dbReference type="ARBA" id="ARBA00022824"/>
    </source>
</evidence>
<sequence length="714" mass="82556">MGQYQFSKELKKETRWKRAELEPWVSTLVYTLIAAYFRLYRIGWSKSVVWDEAHFARFGSYYMNHTFYHDVHPPLGKMLIALSEWIAGFHDPEFAFKSGSKYPEEVDFVTMRVFNALFSIAVIPPAYWTARWLSYKPLTVHLITLMVALESSFITLGKFVLLDSILLFFTATTFMSLAKIMQLKRRNLEFSKEWYTWMVISGISIGCVCSVKWVGLFVTVLYGLFVIQDLAEKLFDKGISWRKYSKHWLVRIATLVFIPFVIYAVCFKIHFSILYKTGKGDSSASSLFQAQLEGTKISSSPRDVVFGSEVTIRSKGLSTKLLHSHTKKYPSGSLQKQVTTYGFFDANNNWIFKFARRDGRTLNNSTDHIPVRDGDAVRLVHKATGANLHSHEIPAHVSYQHYEVSCYGDDKIRDLKDDWIVEIVSQAFPKNQSYANEDRAVIHPLSTTFKLKHAVLGCYLASTGLQYPTWGARQGEVVCKFSGNPFDTSTHWNVENHKNNKLTIDEYYVPPASNFFEDFIRVNFAMAASNNALVPDSDKYDKLASKWWQWPTLYLGMRMSGFTDDKLRYFLIGNVFNTWGSSLAVVSFAFLTLYYIIRLQRQTLDCDYVTFWNYTTKGLYPFLGWLLHFLPFCLMGRVTYVHHYPPALFFALFVLGYMIELTVGSSRNATKHTGYAISFGLLLFTFWYFREFHQGMSGSKDSYKHLKLLPTWNF</sequence>
<keyword evidence="8" id="KW-0677">Repeat</keyword>
<dbReference type="RefSeq" id="XP_020068085.1">
    <property type="nucleotide sequence ID" value="XM_020217556.1"/>
</dbReference>
<reference evidence="16 17" key="1">
    <citation type="journal article" date="2016" name="Proc. Natl. Acad. Sci. U.S.A.">
        <title>Comparative genomics of biotechnologically important yeasts.</title>
        <authorList>
            <person name="Riley R."/>
            <person name="Haridas S."/>
            <person name="Wolfe K.H."/>
            <person name="Lopes M.R."/>
            <person name="Hittinger C.T."/>
            <person name="Goeker M."/>
            <person name="Salamov A.A."/>
            <person name="Wisecaver J.H."/>
            <person name="Long T.M."/>
            <person name="Calvey C.H."/>
            <person name="Aerts A.L."/>
            <person name="Barry K.W."/>
            <person name="Choi C."/>
            <person name="Clum A."/>
            <person name="Coughlan A.Y."/>
            <person name="Deshpande S."/>
            <person name="Douglass A.P."/>
            <person name="Hanson S.J."/>
            <person name="Klenk H.-P."/>
            <person name="LaButti K.M."/>
            <person name="Lapidus A."/>
            <person name="Lindquist E.A."/>
            <person name="Lipzen A.M."/>
            <person name="Meier-Kolthoff J.P."/>
            <person name="Ohm R.A."/>
            <person name="Otillar R.P."/>
            <person name="Pangilinan J.L."/>
            <person name="Peng Y."/>
            <person name="Rokas A."/>
            <person name="Rosa C.A."/>
            <person name="Scheuner C."/>
            <person name="Sibirny A.A."/>
            <person name="Slot J.C."/>
            <person name="Stielow J.B."/>
            <person name="Sun H."/>
            <person name="Kurtzman C.P."/>
            <person name="Blackwell M."/>
            <person name="Grigoriev I.V."/>
            <person name="Jeffries T.W."/>
        </authorList>
    </citation>
    <scope>NUCLEOTIDE SEQUENCE [LARGE SCALE GENOMIC DNA]</scope>
    <source>
        <strain evidence="17">ATCC 18201 / CBS 1600 / BCRC 20928 / JCM 3617 / NBRC 0987 / NRRL Y-1542</strain>
    </source>
</reference>
<keyword evidence="7 14" id="KW-0812">Transmembrane</keyword>
<protein>
    <recommendedName>
        <fullName evidence="4 14">Dolichyl-phosphate-mannose--protein mannosyltransferase</fullName>
        <ecNumber evidence="4 14">2.4.1.109</ecNumber>
    </recommendedName>
</protein>
<dbReference type="PROSITE" id="PS50919">
    <property type="entry name" value="MIR"/>
    <property type="match status" value="3"/>
</dbReference>
<feature type="transmembrane region" description="Helical" evidence="14">
    <location>
        <begin position="21"/>
        <end position="40"/>
    </location>
</feature>
<comment type="subcellular location">
    <subcellularLocation>
        <location evidence="1 14">Endoplasmic reticulum membrane</location>
        <topology evidence="1 14">Multi-pass membrane protein</topology>
    </subcellularLocation>
</comment>
<keyword evidence="5 14" id="KW-0328">Glycosyltransferase</keyword>
<comment type="pathway">
    <text evidence="2 14">Protein modification; protein glycosylation.</text>
</comment>
<evidence type="ECO:0000256" key="14">
    <source>
        <dbReference type="RuleBase" id="RU367007"/>
    </source>
</evidence>
<feature type="transmembrane region" description="Helical" evidence="14">
    <location>
        <begin position="248"/>
        <end position="267"/>
    </location>
</feature>
<organism evidence="16 17">
    <name type="scientific">Cyberlindnera jadinii (strain ATCC 18201 / CBS 1600 / BCRC 20928 / JCM 3617 / NBRC 0987 / NRRL Y-1542)</name>
    <name type="common">Torula yeast</name>
    <name type="synonym">Candida utilis</name>
    <dbReference type="NCBI Taxonomy" id="983966"/>
    <lineage>
        <taxon>Eukaryota</taxon>
        <taxon>Fungi</taxon>
        <taxon>Dikarya</taxon>
        <taxon>Ascomycota</taxon>
        <taxon>Saccharomycotina</taxon>
        <taxon>Saccharomycetes</taxon>
        <taxon>Phaffomycetales</taxon>
        <taxon>Phaffomycetaceae</taxon>
        <taxon>Cyberlindnera</taxon>
    </lineage>
</organism>
<dbReference type="GO" id="GO:0005789">
    <property type="term" value="C:endoplasmic reticulum membrane"/>
    <property type="evidence" value="ECO:0007669"/>
    <property type="project" value="UniProtKB-SubCell"/>
</dbReference>
<keyword evidence="10 14" id="KW-1133">Transmembrane helix</keyword>
<evidence type="ECO:0000313" key="17">
    <source>
        <dbReference type="Proteomes" id="UP000094389"/>
    </source>
</evidence>
<keyword evidence="17" id="KW-1185">Reference proteome</keyword>
<evidence type="ECO:0000256" key="1">
    <source>
        <dbReference type="ARBA" id="ARBA00004477"/>
    </source>
</evidence>
<feature type="transmembrane region" description="Helical" evidence="14">
    <location>
        <begin position="165"/>
        <end position="183"/>
    </location>
</feature>
<dbReference type="UniPathway" id="UPA00378"/>
<keyword evidence="6 14" id="KW-0808">Transferase</keyword>
<evidence type="ECO:0000256" key="11">
    <source>
        <dbReference type="ARBA" id="ARBA00023136"/>
    </source>
</evidence>
<dbReference type="PANTHER" id="PTHR10050">
    <property type="entry name" value="DOLICHYL-PHOSPHATE-MANNOSE--PROTEIN MANNOSYLTRANSFERASE"/>
    <property type="match status" value="1"/>
</dbReference>
<feature type="transmembrane region" description="Helical" evidence="14">
    <location>
        <begin position="672"/>
        <end position="689"/>
    </location>
</feature>
<feature type="transmembrane region" description="Helical" evidence="14">
    <location>
        <begin position="195"/>
        <end position="228"/>
    </location>
</feature>